<dbReference type="PANTHER" id="PTHR38107:SF4">
    <property type="entry name" value="LYSOZYME"/>
    <property type="match status" value="1"/>
</dbReference>
<gene>
    <name evidence="5" type="ORF">CcrSC_gp175</name>
</gene>
<comment type="catalytic activity">
    <reaction evidence="4">
        <text>Hydrolysis of (1-&gt;4)-beta-linkages between N-acetylmuramic acid and N-acetyl-D-glucosamine residues in a peptidoglycan and between N-acetyl-D-glucosamine residues in chitodextrins.</text>
        <dbReference type="EC" id="3.2.1.17"/>
    </reaction>
</comment>
<dbReference type="GO" id="GO:0031640">
    <property type="term" value="P:killing of cells of another organism"/>
    <property type="evidence" value="ECO:0007669"/>
    <property type="project" value="UniProtKB-KW"/>
</dbReference>
<dbReference type="SUPFAM" id="SSF53955">
    <property type="entry name" value="Lysozyme-like"/>
    <property type="match status" value="1"/>
</dbReference>
<evidence type="ECO:0000256" key="1">
    <source>
        <dbReference type="ARBA" id="ARBA00022529"/>
    </source>
</evidence>
<dbReference type="Pfam" id="PF00959">
    <property type="entry name" value="Phage_lysozyme"/>
    <property type="match status" value="1"/>
</dbReference>
<dbReference type="PANTHER" id="PTHR38107">
    <property type="match status" value="1"/>
</dbReference>
<keyword evidence="1 4" id="KW-0929">Antimicrobial</keyword>
<dbReference type="Proteomes" id="UP000259683">
    <property type="component" value="Segment"/>
</dbReference>
<dbReference type="InterPro" id="IPR051018">
    <property type="entry name" value="Bacteriophage_GH24"/>
</dbReference>
<reference evidence="5" key="2">
    <citation type="submission" date="2021-07" db="EMBL/GenBank/DDBJ databases">
        <title>Giant CbK-like Caulobacter bacteriophages have genetically divergent genomes.</title>
        <authorList>
            <person name="Wilson K."/>
            <person name="Ely B."/>
        </authorList>
    </citation>
    <scope>NUCLEOTIDE SEQUENCE</scope>
</reference>
<evidence type="ECO:0000313" key="5">
    <source>
        <dbReference type="EMBL" id="AXQ69757.1"/>
    </source>
</evidence>
<dbReference type="GO" id="GO:0003796">
    <property type="term" value="F:lysozyme activity"/>
    <property type="evidence" value="ECO:0007669"/>
    <property type="project" value="UniProtKB-EC"/>
</dbReference>
<dbReference type="CDD" id="cd00737">
    <property type="entry name" value="lyz_endolysin_autolysin"/>
    <property type="match status" value="1"/>
</dbReference>
<evidence type="ECO:0000313" key="6">
    <source>
        <dbReference type="Proteomes" id="UP000259683"/>
    </source>
</evidence>
<dbReference type="GO" id="GO:0009253">
    <property type="term" value="P:peptidoglycan catabolic process"/>
    <property type="evidence" value="ECO:0007669"/>
    <property type="project" value="InterPro"/>
</dbReference>
<name>A0A385EFZ0_9CAUD</name>
<dbReference type="InterPro" id="IPR023346">
    <property type="entry name" value="Lysozyme-like_dom_sf"/>
</dbReference>
<organism evidence="5 6">
    <name type="scientific">Caulobacter phage CcrSC</name>
    <dbReference type="NCBI Taxonomy" id="2283272"/>
    <lineage>
        <taxon>Viruses</taxon>
        <taxon>Duplodnaviria</taxon>
        <taxon>Heunggongvirae</taxon>
        <taxon>Uroviricota</taxon>
        <taxon>Caudoviricetes</taxon>
        <taxon>Jeanschmidtviridae</taxon>
        <taxon>Bertelyvirus</taxon>
        <taxon>Bertelyvirus SC</taxon>
    </lineage>
</organism>
<evidence type="ECO:0000256" key="3">
    <source>
        <dbReference type="ARBA" id="ARBA00023200"/>
    </source>
</evidence>
<keyword evidence="6" id="KW-1185">Reference proteome</keyword>
<dbReference type="InterPro" id="IPR002196">
    <property type="entry name" value="Glyco_hydro_24"/>
</dbReference>
<dbReference type="InterPro" id="IPR023347">
    <property type="entry name" value="Lysozyme_dom_sf"/>
</dbReference>
<keyword evidence="4" id="KW-0378">Hydrolase</keyword>
<dbReference type="Gene3D" id="1.10.530.40">
    <property type="match status" value="1"/>
</dbReference>
<dbReference type="InterPro" id="IPR033907">
    <property type="entry name" value="Endolysin_autolysin"/>
</dbReference>
<dbReference type="GO" id="GO:0042742">
    <property type="term" value="P:defense response to bacterium"/>
    <property type="evidence" value="ECO:0007669"/>
    <property type="project" value="UniProtKB-KW"/>
</dbReference>
<evidence type="ECO:0000256" key="4">
    <source>
        <dbReference type="RuleBase" id="RU003788"/>
    </source>
</evidence>
<protein>
    <recommendedName>
        <fullName evidence="4">Lysozyme</fullName>
        <ecNumber evidence="4">3.2.1.17</ecNumber>
    </recommendedName>
</protein>
<accession>A0A385EFZ0</accession>
<dbReference type="GO" id="GO:0016998">
    <property type="term" value="P:cell wall macromolecule catabolic process"/>
    <property type="evidence" value="ECO:0007669"/>
    <property type="project" value="InterPro"/>
</dbReference>
<keyword evidence="4" id="KW-0326">Glycosidase</keyword>
<proteinExistence type="inferred from homology"/>
<reference evidence="5" key="1">
    <citation type="submission" date="2018-07" db="EMBL/GenBank/DDBJ databases">
        <authorList>
            <person name="Wilson K.M."/>
            <person name="Ely B."/>
        </authorList>
    </citation>
    <scope>NUCLEOTIDE SEQUENCE</scope>
</reference>
<evidence type="ECO:0000256" key="2">
    <source>
        <dbReference type="ARBA" id="ARBA00022638"/>
    </source>
</evidence>
<comment type="similarity">
    <text evidence="4">Belongs to the glycosyl hydrolase 24 family.</text>
</comment>
<keyword evidence="3" id="KW-1035">Host cytoplasm</keyword>
<dbReference type="EC" id="3.2.1.17" evidence="4"/>
<keyword evidence="2 4" id="KW-0081">Bacteriolytic enzyme</keyword>
<dbReference type="EMBL" id="MH588547">
    <property type="protein sequence ID" value="AXQ69757.1"/>
    <property type="molecule type" value="Genomic_DNA"/>
</dbReference>
<sequence>MRVSPTGLALIQAWEGIEDGDPSTVLLDPYIDMVGIYTIGWGHVLLTPAGQQININVFGRAKAKTLATQAMIRMFGTPAITREKAEELLRADIISFENAVAGMVAKDTTQSQFDAMVAFAFNVGKTGLSKSSLLKLHNAGKRAVGALDVANLIATSKAQKAPTNIPQGFTSWSYAAKKWTRGLFRRRCSEALVYGGMPGAQAFKQVQAYAA</sequence>